<evidence type="ECO:0000313" key="1">
    <source>
        <dbReference type="EMBL" id="KKN66388.1"/>
    </source>
</evidence>
<proteinExistence type="predicted"/>
<sequence>MSKSNKPSVYLAGPITGLDYDGVIDWREHVRISLKLVGIETYSPMRGRESLNDVKKFSPMGEPDTGHLSTVQAITMRDHWDCKTRDLIFINMLGATKVSIGTVMEAAWGWAYRKPIVLIMERDGSNPHEHGMFNEVTRAMRFATLVEGIAATKVILLP</sequence>
<dbReference type="SUPFAM" id="SSF52309">
    <property type="entry name" value="N-(deoxy)ribosyltransferase-like"/>
    <property type="match status" value="1"/>
</dbReference>
<gene>
    <name evidence="1" type="ORF">LCGC14_0472100</name>
</gene>
<organism evidence="1">
    <name type="scientific">marine sediment metagenome</name>
    <dbReference type="NCBI Taxonomy" id="412755"/>
    <lineage>
        <taxon>unclassified sequences</taxon>
        <taxon>metagenomes</taxon>
        <taxon>ecological metagenomes</taxon>
    </lineage>
</organism>
<name>A0A0F9VKT0_9ZZZZ</name>
<dbReference type="Gene3D" id="3.40.50.450">
    <property type="match status" value="1"/>
</dbReference>
<dbReference type="AlphaFoldDB" id="A0A0F9VKT0"/>
<dbReference type="EMBL" id="LAZR01000502">
    <property type="protein sequence ID" value="KKN66388.1"/>
    <property type="molecule type" value="Genomic_DNA"/>
</dbReference>
<evidence type="ECO:0008006" key="2">
    <source>
        <dbReference type="Google" id="ProtNLM"/>
    </source>
</evidence>
<reference evidence="1" key="1">
    <citation type="journal article" date="2015" name="Nature">
        <title>Complex archaea that bridge the gap between prokaryotes and eukaryotes.</title>
        <authorList>
            <person name="Spang A."/>
            <person name="Saw J.H."/>
            <person name="Jorgensen S.L."/>
            <person name="Zaremba-Niedzwiedzka K."/>
            <person name="Martijn J."/>
            <person name="Lind A.E."/>
            <person name="van Eijk R."/>
            <person name="Schleper C."/>
            <person name="Guy L."/>
            <person name="Ettema T.J."/>
        </authorList>
    </citation>
    <scope>NUCLEOTIDE SEQUENCE</scope>
</reference>
<comment type="caution">
    <text evidence="1">The sequence shown here is derived from an EMBL/GenBank/DDBJ whole genome shotgun (WGS) entry which is preliminary data.</text>
</comment>
<accession>A0A0F9VKT0</accession>
<protein>
    <recommendedName>
        <fullName evidence="2">Nucleoside 2-deoxyribosyltransferase</fullName>
    </recommendedName>
</protein>